<dbReference type="Proteomes" id="UP001311799">
    <property type="component" value="Unassembled WGS sequence"/>
</dbReference>
<evidence type="ECO:0000313" key="9">
    <source>
        <dbReference type="Proteomes" id="UP001311799"/>
    </source>
</evidence>
<evidence type="ECO:0000256" key="4">
    <source>
        <dbReference type="ARBA" id="ARBA00022694"/>
    </source>
</evidence>
<dbReference type="GO" id="GO:0016432">
    <property type="term" value="F:tRNA-uridine aminocarboxypropyltransferase activity"/>
    <property type="evidence" value="ECO:0007669"/>
    <property type="project" value="UniProtKB-EC"/>
</dbReference>
<dbReference type="PANTHER" id="PTHR21392">
    <property type="entry name" value="TRNA-URIDINE AMINOCARBOXYPROPYLTRANSFERASE 2"/>
    <property type="match status" value="1"/>
</dbReference>
<evidence type="ECO:0000256" key="3">
    <source>
        <dbReference type="ARBA" id="ARBA00022691"/>
    </source>
</evidence>
<accession>A0AAV9XVB3</accession>
<comment type="caution">
    <text evidence="8">The sequence shown here is derived from an EMBL/GenBank/DDBJ whole genome shotgun (WGS) entry which is preliminary data.</text>
</comment>
<gene>
    <name evidence="8" type="ORF">RS030_3391</name>
</gene>
<dbReference type="AlphaFoldDB" id="A0AAV9XVB3"/>
<reference evidence="8 9" key="1">
    <citation type="submission" date="2023-10" db="EMBL/GenBank/DDBJ databases">
        <title>Comparative genomics analysis reveals potential genetic determinants of host preference in Cryptosporidium xiaoi.</title>
        <authorList>
            <person name="Xiao L."/>
            <person name="Li J."/>
        </authorList>
    </citation>
    <scope>NUCLEOTIDE SEQUENCE [LARGE SCALE GENOMIC DNA]</scope>
    <source>
        <strain evidence="8 9">52996</strain>
    </source>
</reference>
<organism evidence="8 9">
    <name type="scientific">Cryptosporidium xiaoi</name>
    <dbReference type="NCBI Taxonomy" id="659607"/>
    <lineage>
        <taxon>Eukaryota</taxon>
        <taxon>Sar</taxon>
        <taxon>Alveolata</taxon>
        <taxon>Apicomplexa</taxon>
        <taxon>Conoidasida</taxon>
        <taxon>Coccidia</taxon>
        <taxon>Eucoccidiorida</taxon>
        <taxon>Eimeriorina</taxon>
        <taxon>Cryptosporidiidae</taxon>
        <taxon>Cryptosporidium</taxon>
    </lineage>
</organism>
<dbReference type="EMBL" id="JAWDEY010000031">
    <property type="protein sequence ID" value="KAK6588698.1"/>
    <property type="molecule type" value="Genomic_DNA"/>
</dbReference>
<dbReference type="EC" id="2.5.1.25" evidence="1"/>
<evidence type="ECO:0000256" key="5">
    <source>
        <dbReference type="ARBA" id="ARBA00034489"/>
    </source>
</evidence>
<keyword evidence="2" id="KW-0808">Transferase</keyword>
<keyword evidence="9" id="KW-1185">Reference proteome</keyword>
<proteinExistence type="inferred from homology"/>
<evidence type="ECO:0000256" key="1">
    <source>
        <dbReference type="ARBA" id="ARBA00012386"/>
    </source>
</evidence>
<evidence type="ECO:0000259" key="7">
    <source>
        <dbReference type="SMART" id="SM01144"/>
    </source>
</evidence>
<comment type="similarity">
    <text evidence="5">Belongs to the TDD superfamily. DTWD2 family.</text>
</comment>
<dbReference type="GO" id="GO:0008033">
    <property type="term" value="P:tRNA processing"/>
    <property type="evidence" value="ECO:0007669"/>
    <property type="project" value="UniProtKB-KW"/>
</dbReference>
<keyword evidence="4" id="KW-0819">tRNA processing</keyword>
<feature type="domain" description="DTW" evidence="7">
    <location>
        <begin position="52"/>
        <end position="277"/>
    </location>
</feature>
<keyword evidence="3" id="KW-0949">S-adenosyl-L-methionine</keyword>
<name>A0AAV9XVB3_9CRYT</name>
<dbReference type="InterPro" id="IPR005636">
    <property type="entry name" value="DTW"/>
</dbReference>
<dbReference type="PANTHER" id="PTHR21392:SF0">
    <property type="entry name" value="TRNA-URIDINE AMINOCARBOXYPROPYLTRANSFERASE 2"/>
    <property type="match status" value="1"/>
</dbReference>
<dbReference type="InterPro" id="IPR039262">
    <property type="entry name" value="DTWD2/TAPT"/>
</dbReference>
<sequence>MEGLIDFLNINEKLSSISLEDVSPGERYSLVVKNRLARSMNELQQKELKASKFLKCKNCFLVKDPYCICSDLLNLSEKANKIEILPKIKFLILMNDRELFKSSNTGKLIKMLIPDSEIFVHGIPEENDRLFERISNNLEKYNETIILFPDNKSSVSLHDCLDGFYLNHLKLIGKVLDINENELPKDSKELIFINKHEYYSNLCLNVILIDGTWSQAKTINKFLPKNIPRVVIKSKKISDFGPLRKQNKESNISTIEAASLLLIDIGNYVELIENTISEKYNKDLIENKFNYKNFEIISNLLDESLNILIINVISQCKREYLRDILNERNKKRFQK</sequence>
<evidence type="ECO:0000256" key="2">
    <source>
        <dbReference type="ARBA" id="ARBA00022679"/>
    </source>
</evidence>
<evidence type="ECO:0000256" key="6">
    <source>
        <dbReference type="ARBA" id="ARBA00048718"/>
    </source>
</evidence>
<dbReference type="SMART" id="SM01144">
    <property type="entry name" value="DTW"/>
    <property type="match status" value="1"/>
</dbReference>
<dbReference type="Pfam" id="PF03942">
    <property type="entry name" value="DTW"/>
    <property type="match status" value="1"/>
</dbReference>
<comment type="catalytic activity">
    <reaction evidence="6">
        <text>a uridine in tRNA + S-adenosyl-L-methionine = a 3-[(3S)-3-amino-3-carboxypropyl]uridine in tRNA + S-methyl-5'-thioadenosine + H(+)</text>
        <dbReference type="Rhea" id="RHEA:62432"/>
        <dbReference type="Rhea" id="RHEA-COMP:13339"/>
        <dbReference type="Rhea" id="RHEA-COMP:16092"/>
        <dbReference type="ChEBI" id="CHEBI:15378"/>
        <dbReference type="ChEBI" id="CHEBI:17509"/>
        <dbReference type="ChEBI" id="CHEBI:59789"/>
        <dbReference type="ChEBI" id="CHEBI:65315"/>
        <dbReference type="ChEBI" id="CHEBI:82930"/>
        <dbReference type="EC" id="2.5.1.25"/>
    </reaction>
</comment>
<evidence type="ECO:0000313" key="8">
    <source>
        <dbReference type="EMBL" id="KAK6588698.1"/>
    </source>
</evidence>
<protein>
    <recommendedName>
        <fullName evidence="1">tRNA-uridine aminocarboxypropyltransferase</fullName>
        <ecNumber evidence="1">2.5.1.25</ecNumber>
    </recommendedName>
</protein>